<keyword evidence="3" id="KW-1185">Reference proteome</keyword>
<dbReference type="GeneID" id="115736199"/>
<name>A0A8B8NNA3_9MYRT</name>
<dbReference type="RefSeq" id="XP_030523625.1">
    <property type="nucleotide sequence ID" value="XM_030667765.1"/>
</dbReference>
<organism evidence="3 4">
    <name type="scientific">Rhodamnia argentea</name>
    <dbReference type="NCBI Taxonomy" id="178133"/>
    <lineage>
        <taxon>Eukaryota</taxon>
        <taxon>Viridiplantae</taxon>
        <taxon>Streptophyta</taxon>
        <taxon>Embryophyta</taxon>
        <taxon>Tracheophyta</taxon>
        <taxon>Spermatophyta</taxon>
        <taxon>Magnoliopsida</taxon>
        <taxon>eudicotyledons</taxon>
        <taxon>Gunneridae</taxon>
        <taxon>Pentapetalae</taxon>
        <taxon>rosids</taxon>
        <taxon>malvids</taxon>
        <taxon>Myrtales</taxon>
        <taxon>Myrtaceae</taxon>
        <taxon>Myrtoideae</taxon>
        <taxon>Myrteae</taxon>
        <taxon>Australasian group</taxon>
        <taxon>Rhodamnia</taxon>
    </lineage>
</organism>
<dbReference type="InterPro" id="IPR007658">
    <property type="entry name" value="DUF594"/>
</dbReference>
<evidence type="ECO:0000259" key="2">
    <source>
        <dbReference type="Pfam" id="PF13968"/>
    </source>
</evidence>
<dbReference type="Pfam" id="PF04578">
    <property type="entry name" value="DUF594"/>
    <property type="match status" value="1"/>
</dbReference>
<dbReference type="Proteomes" id="UP000827889">
    <property type="component" value="Chromosome 4"/>
</dbReference>
<dbReference type="Pfam" id="PF13968">
    <property type="entry name" value="DUF4220"/>
    <property type="match status" value="1"/>
</dbReference>
<feature type="transmembrane region" description="Helical" evidence="1">
    <location>
        <begin position="272"/>
        <end position="291"/>
    </location>
</feature>
<reference evidence="4 5" key="1">
    <citation type="submission" date="2025-04" db="UniProtKB">
        <authorList>
            <consortium name="RefSeq"/>
        </authorList>
    </citation>
    <scope>IDENTIFICATION</scope>
</reference>
<feature type="transmembrane region" description="Helical" evidence="1">
    <location>
        <begin position="44"/>
        <end position="70"/>
    </location>
</feature>
<proteinExistence type="predicted"/>
<feature type="transmembrane region" description="Helical" evidence="1">
    <location>
        <begin position="132"/>
        <end position="158"/>
    </location>
</feature>
<evidence type="ECO:0000313" key="4">
    <source>
        <dbReference type="RefSeq" id="XP_030523624.1"/>
    </source>
</evidence>
<evidence type="ECO:0000313" key="3">
    <source>
        <dbReference type="Proteomes" id="UP000827889"/>
    </source>
</evidence>
<keyword evidence="1" id="KW-0472">Membrane</keyword>
<dbReference type="OrthoDB" id="1689146at2759"/>
<accession>A0A8B8NNA3</accession>
<protein>
    <submittedName>
        <fullName evidence="4 5">Uncharacterized protein LOC115736199 isoform X2</fullName>
    </submittedName>
</protein>
<keyword evidence="1" id="KW-1133">Transmembrane helix</keyword>
<dbReference type="InterPro" id="IPR025315">
    <property type="entry name" value="DUF4220"/>
</dbReference>
<evidence type="ECO:0000256" key="1">
    <source>
        <dbReference type="SAM" id="Phobius"/>
    </source>
</evidence>
<feature type="domain" description="DUF4220" evidence="2">
    <location>
        <begin position="55"/>
        <end position="371"/>
    </location>
</feature>
<dbReference type="KEGG" id="rarg:115736199"/>
<sequence length="635" mass="73570">MDMFWDPIIKQAKRFWNAWDIQTLVLLSLTFQIILLAFGRRRSYITGFLIRLTVWSSYLMAGWVATVGIGKLSDISVGDPSLPDTNTSLKALLAPILLLHLGSPDTITAYSIQDNQLGAREIVETVAQAGLVIWILIRCWTYTSLSFLTLPMFLAGFIKYGERAWALKSALDQEAGMAISRIDEENAFHVMFSNLPQDIHGADLILKAFYRFDRIKPHLKNWIYHPLYISFPSLSIEDYSPIEVFKITEIELGLMYDALYTKTPIIYTKLGFMLRFLTFLCIVLTFSGFAVMFSKDFLHRKNVTFTFSVLAIALILELYSDLKLLFSDRAIIWAIGHHHQLRMERLLHFLVQFCLAKQRWSNRLPQFNLLRFCLKPDSSSLISMIVKCCCLEEEWKKYRFLAYKEKVPKELQELVLHEIKAVERQRGIKPFTKRGEWALERHDCCQELQWSIRTEFGRSIAIWHVATSICHHLDEADTSGEASLKDMSKWVSEYMMHLLVNLPEMLSVPSGHVIYKHLSEVIKLSPEMKDEHSACRFLHTDQPHDGAARKRKDPVVELGWLILPDAQELSVKLMMHRDKKWEIISSVWTEMLCYAAYNCDFDTHAQQLRRGGEFITLVWLLLAHQTDRFNLGKCG</sequence>
<feature type="transmembrane region" description="Helical" evidence="1">
    <location>
        <begin position="303"/>
        <end position="319"/>
    </location>
</feature>
<feature type="transmembrane region" description="Helical" evidence="1">
    <location>
        <begin position="21"/>
        <end position="38"/>
    </location>
</feature>
<gene>
    <name evidence="4 5" type="primary">LOC115736199</name>
</gene>
<dbReference type="PANTHER" id="PTHR31325">
    <property type="entry name" value="OS01G0798800 PROTEIN-RELATED"/>
    <property type="match status" value="1"/>
</dbReference>
<evidence type="ECO:0000313" key="5">
    <source>
        <dbReference type="RefSeq" id="XP_030523625.1"/>
    </source>
</evidence>
<dbReference type="RefSeq" id="XP_030523624.1">
    <property type="nucleotide sequence ID" value="XM_030667764.1"/>
</dbReference>
<dbReference type="AlphaFoldDB" id="A0A8B8NNA3"/>
<keyword evidence="1" id="KW-0812">Transmembrane</keyword>